<dbReference type="AlphaFoldDB" id="G2Q5J4"/>
<sequence>MVQNGGDFDLDTDMATDELDQRDKAAQARIKELENREKYSQKLVNEAYAKIEALEGAKAKRIKIEPPGKYRGTKEDLAVFRSYDRFEEELRKVFGDKDEKIHTQERLANLRQTKSVASYAEKVKDKLYKYDRPETLDEYIAQAIRIDNRLYTREQQKRGQINGTTVKANDKKKRAYVSTSYGTHPGAIDVDAAQKQD</sequence>
<organism evidence="3 4">
    <name type="scientific">Thermothelomyces thermophilus (strain ATCC 42464 / BCRC 31852 / DSM 1799)</name>
    <name type="common">Sporotrichum thermophile</name>
    <dbReference type="NCBI Taxonomy" id="573729"/>
    <lineage>
        <taxon>Eukaryota</taxon>
        <taxon>Fungi</taxon>
        <taxon>Dikarya</taxon>
        <taxon>Ascomycota</taxon>
        <taxon>Pezizomycotina</taxon>
        <taxon>Sordariomycetes</taxon>
        <taxon>Sordariomycetidae</taxon>
        <taxon>Sordariales</taxon>
        <taxon>Chaetomiaceae</taxon>
        <taxon>Thermothelomyces</taxon>
    </lineage>
</organism>
<proteinExistence type="predicted"/>
<keyword evidence="4" id="KW-1185">Reference proteome</keyword>
<feature type="compositionally biased region" description="Acidic residues" evidence="1">
    <location>
        <begin position="8"/>
        <end position="18"/>
    </location>
</feature>
<dbReference type="Proteomes" id="UP000007322">
    <property type="component" value="Chromosome 1"/>
</dbReference>
<dbReference type="Pfam" id="PF03732">
    <property type="entry name" value="Retrotrans_gag"/>
    <property type="match status" value="1"/>
</dbReference>
<dbReference type="InterPro" id="IPR005162">
    <property type="entry name" value="Retrotrans_gag_dom"/>
</dbReference>
<dbReference type="GeneID" id="11513102"/>
<evidence type="ECO:0000256" key="1">
    <source>
        <dbReference type="SAM" id="MobiDB-lite"/>
    </source>
</evidence>
<reference evidence="3 4" key="1">
    <citation type="journal article" date="2011" name="Nat. Biotechnol.">
        <title>Comparative genomic analysis of the thermophilic biomass-degrading fungi Myceliophthora thermophila and Thielavia terrestris.</title>
        <authorList>
            <person name="Berka R.M."/>
            <person name="Grigoriev I.V."/>
            <person name="Otillar R."/>
            <person name="Salamov A."/>
            <person name="Grimwood J."/>
            <person name="Reid I."/>
            <person name="Ishmael N."/>
            <person name="John T."/>
            <person name="Darmond C."/>
            <person name="Moisan M.-C."/>
            <person name="Henrissat B."/>
            <person name="Coutinho P.M."/>
            <person name="Lombard V."/>
            <person name="Natvig D.O."/>
            <person name="Lindquist E."/>
            <person name="Schmutz J."/>
            <person name="Lucas S."/>
            <person name="Harris P."/>
            <person name="Powlowski J."/>
            <person name="Bellemare A."/>
            <person name="Taylor D."/>
            <person name="Butler G."/>
            <person name="de Vries R.P."/>
            <person name="Allijn I.E."/>
            <person name="van den Brink J."/>
            <person name="Ushinsky S."/>
            <person name="Storms R."/>
            <person name="Powell A.J."/>
            <person name="Paulsen I.T."/>
            <person name="Elbourne L.D.H."/>
            <person name="Baker S.E."/>
            <person name="Magnuson J."/>
            <person name="LaBoissiere S."/>
            <person name="Clutterbuck A.J."/>
            <person name="Martinez D."/>
            <person name="Wogulis M."/>
            <person name="de Leon A.L."/>
            <person name="Rey M.W."/>
            <person name="Tsang A."/>
        </authorList>
    </citation>
    <scope>NUCLEOTIDE SEQUENCE [LARGE SCALE GENOMIC DNA]</scope>
    <source>
        <strain evidence="4">ATCC 42464 / BCRC 31852 / DSM 1799</strain>
    </source>
</reference>
<dbReference type="RefSeq" id="XP_003659872.1">
    <property type="nucleotide sequence ID" value="XM_003659824.1"/>
</dbReference>
<evidence type="ECO:0000313" key="4">
    <source>
        <dbReference type="Proteomes" id="UP000007322"/>
    </source>
</evidence>
<evidence type="ECO:0000259" key="2">
    <source>
        <dbReference type="Pfam" id="PF03732"/>
    </source>
</evidence>
<name>G2Q5J4_THET4</name>
<dbReference type="EMBL" id="CP003002">
    <property type="protein sequence ID" value="AEO54627.1"/>
    <property type="molecule type" value="Genomic_DNA"/>
</dbReference>
<dbReference type="VEuPathDB" id="FungiDB:MYCTH_2123530"/>
<dbReference type="HOGENOM" id="CLU_1385029_0_0_1"/>
<feature type="domain" description="Retrotransposon gag" evidence="2">
    <location>
        <begin position="77"/>
        <end position="137"/>
    </location>
</feature>
<accession>G2Q5J4</accession>
<evidence type="ECO:0000313" key="3">
    <source>
        <dbReference type="EMBL" id="AEO54627.1"/>
    </source>
</evidence>
<dbReference type="InParanoid" id="G2Q5J4"/>
<feature type="region of interest" description="Disordered" evidence="1">
    <location>
        <begin position="1"/>
        <end position="23"/>
    </location>
</feature>
<gene>
    <name evidence="3" type="ORF">MYCTH_2123530</name>
</gene>
<dbReference type="KEGG" id="mtm:MYCTH_2123530"/>
<protein>
    <recommendedName>
        <fullName evidence="2">Retrotransposon gag domain-containing protein</fullName>
    </recommendedName>
</protein>
<dbReference type="OrthoDB" id="4590827at2759"/>